<sequence length="141" mass="16275">MAYLEIEEMTTHIYEEDMDVISHGDDAAMMSAIDAAIEEVQGYLTKYDTGKIFAARGKERNPILLLFVKDIAAWHFCNICNAGVDIEMREKRYDRAIEWLRNNQNRQNPNLPAAPERPGQQECRHCGEIAFGSNRKRDNHF</sequence>
<dbReference type="AlphaFoldDB" id="A0A1Y3YU92"/>
<organism evidence="1 2">
    <name type="scientific">Bacteroides clarus</name>
    <dbReference type="NCBI Taxonomy" id="626929"/>
    <lineage>
        <taxon>Bacteria</taxon>
        <taxon>Pseudomonadati</taxon>
        <taxon>Bacteroidota</taxon>
        <taxon>Bacteroidia</taxon>
        <taxon>Bacteroidales</taxon>
        <taxon>Bacteroidaceae</taxon>
        <taxon>Bacteroides</taxon>
    </lineage>
</organism>
<gene>
    <name evidence="1" type="ORF">B5F97_06990</name>
</gene>
<name>A0A1Y3YU92_9BACE</name>
<dbReference type="Proteomes" id="UP000195386">
    <property type="component" value="Unassembled WGS sequence"/>
</dbReference>
<comment type="caution">
    <text evidence="1">The sequence shown here is derived from an EMBL/GenBank/DDBJ whole genome shotgun (WGS) entry which is preliminary data.</text>
</comment>
<accession>A0A1Y3YU92</accession>
<protein>
    <submittedName>
        <fullName evidence="1">DUF1320 domain-containing protein</fullName>
    </submittedName>
</protein>
<dbReference type="RefSeq" id="WP_009122603.1">
    <property type="nucleotide sequence ID" value="NZ_NFII01000005.1"/>
</dbReference>
<evidence type="ECO:0000313" key="2">
    <source>
        <dbReference type="Proteomes" id="UP000195386"/>
    </source>
</evidence>
<dbReference type="EMBL" id="NFII01000005">
    <property type="protein sequence ID" value="OUO01396.1"/>
    <property type="molecule type" value="Genomic_DNA"/>
</dbReference>
<proteinExistence type="predicted"/>
<reference evidence="2" key="1">
    <citation type="submission" date="2017-04" db="EMBL/GenBank/DDBJ databases">
        <title>Function of individual gut microbiota members based on whole genome sequencing of pure cultures obtained from chicken caecum.</title>
        <authorList>
            <person name="Medvecky M."/>
            <person name="Cejkova D."/>
            <person name="Polansky O."/>
            <person name="Karasova D."/>
            <person name="Kubasova T."/>
            <person name="Cizek A."/>
            <person name="Rychlik I."/>
        </authorList>
    </citation>
    <scope>NUCLEOTIDE SEQUENCE [LARGE SCALE GENOMIC DNA]</scope>
    <source>
        <strain evidence="2">An43</strain>
    </source>
</reference>
<evidence type="ECO:0000313" key="1">
    <source>
        <dbReference type="EMBL" id="OUO01396.1"/>
    </source>
</evidence>